<reference evidence="1 2" key="1">
    <citation type="submission" date="2013-05" db="EMBL/GenBank/DDBJ databases">
        <title>Genome assembly of Acinetobacter junii MTCC 11364.</title>
        <authorList>
            <person name="Khatri I."/>
            <person name="Singh N.K."/>
            <person name="Subramanian S."/>
            <person name="Mayilraj S."/>
        </authorList>
    </citation>
    <scope>NUCLEOTIDE SEQUENCE [LARGE SCALE GENOMIC DNA]</scope>
    <source>
        <strain evidence="1 2">MTCC 11364</strain>
    </source>
</reference>
<organism evidence="1 2">
    <name type="scientific">Acinetobacter junii CIP 107470 = MTCC 11364</name>
    <dbReference type="NCBI Taxonomy" id="1217666"/>
    <lineage>
        <taxon>Bacteria</taxon>
        <taxon>Pseudomonadati</taxon>
        <taxon>Pseudomonadota</taxon>
        <taxon>Gammaproteobacteria</taxon>
        <taxon>Moraxellales</taxon>
        <taxon>Moraxellaceae</taxon>
        <taxon>Acinetobacter</taxon>
    </lineage>
</organism>
<evidence type="ECO:0000313" key="2">
    <source>
        <dbReference type="Proteomes" id="UP000018420"/>
    </source>
</evidence>
<comment type="caution">
    <text evidence="1">The sequence shown here is derived from an EMBL/GenBank/DDBJ whole genome shotgun (WGS) entry which is preliminary data.</text>
</comment>
<evidence type="ECO:0000313" key="1">
    <source>
        <dbReference type="EMBL" id="EPR83079.1"/>
    </source>
</evidence>
<accession>S7XVF7</accession>
<dbReference type="EMBL" id="ASYZ01000133">
    <property type="protein sequence ID" value="EPR83079.1"/>
    <property type="molecule type" value="Genomic_DNA"/>
</dbReference>
<dbReference type="AlphaFoldDB" id="S7XVF7"/>
<dbReference type="Proteomes" id="UP000018420">
    <property type="component" value="Unassembled WGS sequence"/>
</dbReference>
<sequence>MVINELRKLGGLQKHLFIEGQGGLSAQYSDILEEIKQAISRVGRS</sequence>
<protein>
    <submittedName>
        <fullName evidence="1">Uncharacterized protein</fullName>
    </submittedName>
</protein>
<name>S7XVF7_ACIJU</name>
<proteinExistence type="predicted"/>
<dbReference type="PATRIC" id="fig|1330047.3.peg.2404"/>
<gene>
    <name evidence="1" type="ORF">L292_0557</name>
</gene>